<feature type="transmembrane region" description="Helical" evidence="7">
    <location>
        <begin position="191"/>
        <end position="211"/>
    </location>
</feature>
<dbReference type="PANTHER" id="PTHR30465">
    <property type="entry name" value="INNER MEMBRANE ABC TRANSPORTER"/>
    <property type="match status" value="1"/>
</dbReference>
<dbReference type="EMBL" id="JBHSJG010000067">
    <property type="protein sequence ID" value="MFC4990301.1"/>
    <property type="molecule type" value="Genomic_DNA"/>
</dbReference>
<dbReference type="Proteomes" id="UP001595925">
    <property type="component" value="Unassembled WGS sequence"/>
</dbReference>
<dbReference type="PROSITE" id="PS50928">
    <property type="entry name" value="ABC_TM1"/>
    <property type="match status" value="2"/>
</dbReference>
<dbReference type="Pfam" id="PF00528">
    <property type="entry name" value="BPD_transp_1"/>
    <property type="match status" value="2"/>
</dbReference>
<keyword evidence="5 7" id="KW-1133">Transmembrane helix</keyword>
<feature type="transmembrane region" description="Helical" evidence="7">
    <location>
        <begin position="471"/>
        <end position="492"/>
    </location>
</feature>
<dbReference type="AlphaFoldDB" id="A0ABD5QKU6"/>
<dbReference type="GO" id="GO:0005886">
    <property type="term" value="C:plasma membrane"/>
    <property type="evidence" value="ECO:0007669"/>
    <property type="project" value="UniProtKB-SubCell"/>
</dbReference>
<keyword evidence="10" id="KW-1185">Reference proteome</keyword>
<evidence type="ECO:0000256" key="1">
    <source>
        <dbReference type="ARBA" id="ARBA00004651"/>
    </source>
</evidence>
<keyword evidence="6 7" id="KW-0472">Membrane</keyword>
<feature type="transmembrane region" description="Helical" evidence="7">
    <location>
        <begin position="248"/>
        <end position="270"/>
    </location>
</feature>
<dbReference type="RefSeq" id="WP_224829856.1">
    <property type="nucleotide sequence ID" value="NZ_JAIVEF010000029.1"/>
</dbReference>
<dbReference type="Pfam" id="PF19300">
    <property type="entry name" value="BPD_transp_1_N"/>
    <property type="match status" value="1"/>
</dbReference>
<accession>A0ABD5QKU6</accession>
<evidence type="ECO:0000256" key="6">
    <source>
        <dbReference type="ARBA" id="ARBA00023136"/>
    </source>
</evidence>
<feature type="transmembrane region" description="Helical" evidence="7">
    <location>
        <begin position="640"/>
        <end position="661"/>
    </location>
</feature>
<dbReference type="InterPro" id="IPR045621">
    <property type="entry name" value="BPD_transp_1_N"/>
</dbReference>
<dbReference type="CDD" id="cd06261">
    <property type="entry name" value="TM_PBP2"/>
    <property type="match status" value="1"/>
</dbReference>
<evidence type="ECO:0000313" key="9">
    <source>
        <dbReference type="EMBL" id="MFC4990301.1"/>
    </source>
</evidence>
<keyword evidence="4 7" id="KW-0812">Transmembrane</keyword>
<comment type="caution">
    <text evidence="9">The sequence shown here is derived from an EMBL/GenBank/DDBJ whole genome shotgun (WGS) entry which is preliminary data.</text>
</comment>
<dbReference type="SUPFAM" id="SSF161098">
    <property type="entry name" value="MetI-like"/>
    <property type="match status" value="2"/>
</dbReference>
<feature type="domain" description="ABC transmembrane type-1" evidence="8">
    <location>
        <begin position="102"/>
        <end position="313"/>
    </location>
</feature>
<keyword evidence="2 7" id="KW-0813">Transport</keyword>
<comment type="similarity">
    <text evidence="7">Belongs to the binding-protein-dependent transport system permease family.</text>
</comment>
<evidence type="ECO:0000256" key="4">
    <source>
        <dbReference type="ARBA" id="ARBA00022692"/>
    </source>
</evidence>
<sequence>MTNWLIKRVAQAAFTVLVVFHLTFALVRLMPGDPVEAMMVEMVNEGMPSETARQLVELHLSINPNQPLHIQYIQYMSSLFQGDLGHSMSQNASVNSVLAEAVPWTIFYMSIAMVIVFTSSICLGAIMAYYEGSKFDAGMTGFAVVEGSTPYYVAALLLSFVFAYQLGWFPTSARYPGEATPGLNYEFVRGALHHAALPIASMIVTGAAASLDMRGNSISVLGSDHIRVAKLRGLPPTRIALRYVMRNAILPLYTGLLLLMAGMIGGSIVLEEVFQYRGMGWYMYEGVNNRDYPLMVGGFMIICIAVVIAMFIADLTYSRIDPRAKTGRDDAEVYGSSTGVPLRTQIKRYVKRLTGNHEPATRADGGAARREFLTDEGRVEVDRKEILYRKLDRSVYAPAKVVLSDWRGVTGIVIIVAFTILGIVGPGYTKSPTATFDRWVTPMQGGLEHPLGTSNTGTDILALMVHGTTPVMIMITAGAIATVTLGVAVGTLSGFRGGSTDRVLMTICDTVMAIPGLPLIIVIAAIIEPRHPAMIGLILSVAAWGGLGRAIRSEVLKVRSYEYVEASRAMGVGTVSIILKDILPNIVPYVLMNLANHARQIIFSSVALYYLGFLPRSNNNWGVVLDAAEESGALLATDQVHYMFAPVVFIALLSMGLILLAQSLDRISNPRIRARHAKSAEDDEPV</sequence>
<evidence type="ECO:0000256" key="7">
    <source>
        <dbReference type="RuleBase" id="RU363032"/>
    </source>
</evidence>
<dbReference type="Gene3D" id="1.10.3720.10">
    <property type="entry name" value="MetI-like"/>
    <property type="match status" value="2"/>
</dbReference>
<feature type="domain" description="ABC transmembrane type-1" evidence="8">
    <location>
        <begin position="468"/>
        <end position="661"/>
    </location>
</feature>
<dbReference type="InterPro" id="IPR000515">
    <property type="entry name" value="MetI-like"/>
</dbReference>
<reference evidence="9 10" key="1">
    <citation type="journal article" date="2019" name="Int. J. Syst. Evol. Microbiol.">
        <title>The Global Catalogue of Microorganisms (GCM) 10K type strain sequencing project: providing services to taxonomists for standard genome sequencing and annotation.</title>
        <authorList>
            <consortium name="The Broad Institute Genomics Platform"/>
            <consortium name="The Broad Institute Genome Sequencing Center for Infectious Disease"/>
            <person name="Wu L."/>
            <person name="Ma J."/>
        </authorList>
    </citation>
    <scope>NUCLEOTIDE SEQUENCE [LARGE SCALE GENOMIC DNA]</scope>
    <source>
        <strain evidence="9 10">CGMCC 1.15824</strain>
    </source>
</reference>
<feature type="transmembrane region" description="Helical" evidence="7">
    <location>
        <begin position="292"/>
        <end position="313"/>
    </location>
</feature>
<feature type="transmembrane region" description="Helical" evidence="7">
    <location>
        <begin position="409"/>
        <end position="428"/>
    </location>
</feature>
<proteinExistence type="inferred from homology"/>
<dbReference type="PANTHER" id="PTHR30465:SF44">
    <property type="entry name" value="ABC-TYPE DIPEPTIDE_OLIGOPEPTIDE TRANSPORT SYSTEM, PERMEASE COMPONENT"/>
    <property type="match status" value="1"/>
</dbReference>
<feature type="transmembrane region" description="Helical" evidence="7">
    <location>
        <begin position="106"/>
        <end position="130"/>
    </location>
</feature>
<protein>
    <submittedName>
        <fullName evidence="9">ABC transporter permease subunit</fullName>
    </submittedName>
</protein>
<feature type="transmembrane region" description="Helical" evidence="7">
    <location>
        <begin position="504"/>
        <end position="527"/>
    </location>
</feature>
<evidence type="ECO:0000256" key="2">
    <source>
        <dbReference type="ARBA" id="ARBA00022448"/>
    </source>
</evidence>
<keyword evidence="3" id="KW-1003">Cell membrane</keyword>
<evidence type="ECO:0000313" key="10">
    <source>
        <dbReference type="Proteomes" id="UP001595925"/>
    </source>
</evidence>
<evidence type="ECO:0000256" key="3">
    <source>
        <dbReference type="ARBA" id="ARBA00022475"/>
    </source>
</evidence>
<feature type="transmembrane region" description="Helical" evidence="7">
    <location>
        <begin position="533"/>
        <end position="551"/>
    </location>
</feature>
<evidence type="ECO:0000259" key="8">
    <source>
        <dbReference type="PROSITE" id="PS50928"/>
    </source>
</evidence>
<organism evidence="9 10">
    <name type="scientific">Saliphagus infecundisoli</name>
    <dbReference type="NCBI Taxonomy" id="1849069"/>
    <lineage>
        <taxon>Archaea</taxon>
        <taxon>Methanobacteriati</taxon>
        <taxon>Methanobacteriota</taxon>
        <taxon>Stenosarchaea group</taxon>
        <taxon>Halobacteria</taxon>
        <taxon>Halobacteriales</taxon>
        <taxon>Natrialbaceae</taxon>
        <taxon>Saliphagus</taxon>
    </lineage>
</organism>
<dbReference type="InterPro" id="IPR035906">
    <property type="entry name" value="MetI-like_sf"/>
</dbReference>
<name>A0ABD5QKU6_9EURY</name>
<comment type="subcellular location">
    <subcellularLocation>
        <location evidence="1 7">Cell membrane</location>
        <topology evidence="1 7">Multi-pass membrane protein</topology>
    </subcellularLocation>
</comment>
<feature type="transmembrane region" description="Helical" evidence="7">
    <location>
        <begin position="151"/>
        <end position="171"/>
    </location>
</feature>
<gene>
    <name evidence="9" type="ORF">ACFPFO_21630</name>
</gene>
<evidence type="ECO:0000256" key="5">
    <source>
        <dbReference type="ARBA" id="ARBA00022989"/>
    </source>
</evidence>